<evidence type="ECO:0000313" key="3">
    <source>
        <dbReference type="Proteomes" id="UP000190813"/>
    </source>
</evidence>
<name>A0A1T3MN57_9FLAO</name>
<organism evidence="2 3">
    <name type="scientific">Elizabethkingia occulta</name>
    <dbReference type="NCBI Taxonomy" id="1867263"/>
    <lineage>
        <taxon>Bacteria</taxon>
        <taxon>Pseudomonadati</taxon>
        <taxon>Bacteroidota</taxon>
        <taxon>Flavobacteriia</taxon>
        <taxon>Flavobacteriales</taxon>
        <taxon>Weeksellaceae</taxon>
        <taxon>Elizabethkingia</taxon>
    </lineage>
</organism>
<dbReference type="Proteomes" id="UP000190813">
    <property type="component" value="Unassembled WGS sequence"/>
</dbReference>
<sequence length="233" mass="25883">MNTTIWALMLSAVSISFIHTASGPDHYLPFIVLSKSKRWSRGKTIMLTIACGFGHVLSSLAIGAAGVFLGWQLNRFSWFQELRGNISGWALLIFGCAYLIYGLIQAVRNKPHKHFDVMGDDVYVYEHNHTEVVMPQTRIKVTPFVLFMIFVMGPSEPLTPLLFYSGLNRSVAEILALVVPFTLTTVATMLGMVLLGRYGYSTLFNTEKLERYMGVVSGAVVTVCGIGMVFLGW</sequence>
<proteinExistence type="predicted"/>
<feature type="transmembrane region" description="Helical" evidence="1">
    <location>
        <begin position="45"/>
        <end position="71"/>
    </location>
</feature>
<evidence type="ECO:0000256" key="1">
    <source>
        <dbReference type="SAM" id="Phobius"/>
    </source>
</evidence>
<keyword evidence="1" id="KW-1133">Transmembrane helix</keyword>
<evidence type="ECO:0000313" key="2">
    <source>
        <dbReference type="EMBL" id="OPC66078.1"/>
    </source>
</evidence>
<gene>
    <name evidence="2" type="ORF">BAZ10_02240</name>
</gene>
<accession>A0A1T3MN57</accession>
<dbReference type="AlphaFoldDB" id="A0A1T3MN57"/>
<feature type="transmembrane region" description="Helical" evidence="1">
    <location>
        <begin position="86"/>
        <end position="104"/>
    </location>
</feature>
<reference evidence="2 3" key="1">
    <citation type="submission" date="2016-06" db="EMBL/GenBank/DDBJ databases">
        <title>Revisiting the taxonomy of the Elizabethkingia Genus based on Whole-Genome Sequencing, Optical Mapping, and MALDI-TOF.</title>
        <authorList>
            <person name="Nicholson A.C."/>
        </authorList>
    </citation>
    <scope>NUCLEOTIDE SEQUENCE [LARGE SCALE GENOMIC DNA]</scope>
    <source>
        <strain evidence="2 3">G4070</strain>
    </source>
</reference>
<comment type="caution">
    <text evidence="2">The sequence shown here is derived from an EMBL/GenBank/DDBJ whole genome shotgun (WGS) entry which is preliminary data.</text>
</comment>
<keyword evidence="3" id="KW-1185">Reference proteome</keyword>
<keyword evidence="1" id="KW-0472">Membrane</keyword>
<evidence type="ECO:0008006" key="4">
    <source>
        <dbReference type="Google" id="ProtNLM"/>
    </source>
</evidence>
<feature type="transmembrane region" description="Helical" evidence="1">
    <location>
        <begin position="212"/>
        <end position="231"/>
    </location>
</feature>
<protein>
    <recommendedName>
        <fullName evidence="4">Urease accessory protein UreH-like transmembrane domain-containing protein</fullName>
    </recommendedName>
</protein>
<feature type="transmembrane region" description="Helical" evidence="1">
    <location>
        <begin position="144"/>
        <end position="163"/>
    </location>
</feature>
<keyword evidence="1" id="KW-0812">Transmembrane</keyword>
<dbReference type="RefSeq" id="WP_078771636.1">
    <property type="nucleotide sequence ID" value="NZ_CBCSBR010000022.1"/>
</dbReference>
<dbReference type="EMBL" id="MAHX01000013">
    <property type="protein sequence ID" value="OPC66078.1"/>
    <property type="molecule type" value="Genomic_DNA"/>
</dbReference>
<feature type="transmembrane region" description="Helical" evidence="1">
    <location>
        <begin position="175"/>
        <end position="200"/>
    </location>
</feature>